<gene>
    <name evidence="21" type="primary">ND5</name>
</gene>
<keyword evidence="13" id="KW-0830">Ubiquinone</keyword>
<dbReference type="InterPro" id="IPR003945">
    <property type="entry name" value="NU5C-like"/>
</dbReference>
<accession>A0A8A4VNF9</accession>
<feature type="transmembrane region" description="Helical" evidence="18">
    <location>
        <begin position="272"/>
        <end position="297"/>
    </location>
</feature>
<feature type="domain" description="NADH:quinone oxidoreductase/Mrp antiporter transmembrane" evidence="19">
    <location>
        <begin position="106"/>
        <end position="382"/>
    </location>
</feature>
<evidence type="ECO:0000256" key="10">
    <source>
        <dbReference type="ARBA" id="ARBA00022982"/>
    </source>
</evidence>
<keyword evidence="5" id="KW-0813">Transport</keyword>
<dbReference type="GO" id="GO:0042773">
    <property type="term" value="P:ATP synthesis coupled electron transport"/>
    <property type="evidence" value="ECO:0007669"/>
    <property type="project" value="InterPro"/>
</dbReference>
<feature type="transmembrane region" description="Helical" evidence="18">
    <location>
        <begin position="364"/>
        <end position="388"/>
    </location>
</feature>
<protein>
    <recommendedName>
        <fullName evidence="4">NADH-ubiquinone oxidoreductase chain 5</fullName>
        <ecNumber evidence="3">7.1.1.2</ecNumber>
    </recommendedName>
    <alternativeName>
        <fullName evidence="16">NADH dehydrogenase subunit 5</fullName>
    </alternativeName>
</protein>
<dbReference type="GO" id="GO:0005743">
    <property type="term" value="C:mitochondrial inner membrane"/>
    <property type="evidence" value="ECO:0007669"/>
    <property type="project" value="UniProtKB-SubCell"/>
</dbReference>
<dbReference type="AlphaFoldDB" id="A0A8A4VNF9"/>
<keyword evidence="8" id="KW-0999">Mitochondrion inner membrane</keyword>
<feature type="transmembrane region" description="Helical" evidence="18">
    <location>
        <begin position="110"/>
        <end position="128"/>
    </location>
</feature>
<keyword evidence="9" id="KW-1278">Translocase</keyword>
<feature type="domain" description="NADH dehydrogenase subunit 5 C-terminal" evidence="20">
    <location>
        <begin position="388"/>
        <end position="559"/>
    </location>
</feature>
<keyword evidence="15 18" id="KW-0472">Membrane</keyword>
<dbReference type="PANTHER" id="PTHR42829:SF2">
    <property type="entry name" value="NADH-UBIQUINONE OXIDOREDUCTASE CHAIN 5"/>
    <property type="match status" value="1"/>
</dbReference>
<feature type="transmembrane region" description="Helical" evidence="18">
    <location>
        <begin position="538"/>
        <end position="559"/>
    </location>
</feature>
<dbReference type="InterPro" id="IPR001750">
    <property type="entry name" value="ND/Mrp_TM"/>
</dbReference>
<evidence type="ECO:0000259" key="20">
    <source>
        <dbReference type="Pfam" id="PF06455"/>
    </source>
</evidence>
<feature type="transmembrane region" description="Helical" evidence="18">
    <location>
        <begin position="237"/>
        <end position="260"/>
    </location>
</feature>
<keyword evidence="7 18" id="KW-0812">Transmembrane</keyword>
<evidence type="ECO:0000256" key="2">
    <source>
        <dbReference type="ARBA" id="ARBA00004448"/>
    </source>
</evidence>
<comment type="catalytic activity">
    <reaction evidence="17">
        <text>a ubiquinone + NADH + 5 H(+)(in) = a ubiquinol + NAD(+) + 4 H(+)(out)</text>
        <dbReference type="Rhea" id="RHEA:29091"/>
        <dbReference type="Rhea" id="RHEA-COMP:9565"/>
        <dbReference type="Rhea" id="RHEA-COMP:9566"/>
        <dbReference type="ChEBI" id="CHEBI:15378"/>
        <dbReference type="ChEBI" id="CHEBI:16389"/>
        <dbReference type="ChEBI" id="CHEBI:17976"/>
        <dbReference type="ChEBI" id="CHEBI:57540"/>
        <dbReference type="ChEBI" id="CHEBI:57945"/>
        <dbReference type="EC" id="7.1.1.2"/>
    </reaction>
</comment>
<dbReference type="GO" id="GO:0015990">
    <property type="term" value="P:electron transport coupled proton transport"/>
    <property type="evidence" value="ECO:0007669"/>
    <property type="project" value="TreeGrafter"/>
</dbReference>
<evidence type="ECO:0000256" key="4">
    <source>
        <dbReference type="ARBA" id="ARBA00021096"/>
    </source>
</evidence>
<dbReference type="PRINTS" id="PR01434">
    <property type="entry name" value="NADHDHGNASE5"/>
</dbReference>
<evidence type="ECO:0000256" key="15">
    <source>
        <dbReference type="ARBA" id="ARBA00023136"/>
    </source>
</evidence>
<feature type="transmembrane region" description="Helical" evidence="18">
    <location>
        <begin position="303"/>
        <end position="322"/>
    </location>
</feature>
<dbReference type="Pfam" id="PF00361">
    <property type="entry name" value="Proton_antipo_M"/>
    <property type="match status" value="1"/>
</dbReference>
<feature type="transmembrane region" description="Helical" evidence="18">
    <location>
        <begin position="7"/>
        <end position="26"/>
    </location>
</feature>
<evidence type="ECO:0000256" key="5">
    <source>
        <dbReference type="ARBA" id="ARBA00022448"/>
    </source>
</evidence>
<feature type="transmembrane region" description="Helical" evidence="18">
    <location>
        <begin position="149"/>
        <end position="167"/>
    </location>
</feature>
<dbReference type="GO" id="GO:0003954">
    <property type="term" value="F:NADH dehydrogenase activity"/>
    <property type="evidence" value="ECO:0007669"/>
    <property type="project" value="TreeGrafter"/>
</dbReference>
<dbReference type="PANTHER" id="PTHR42829">
    <property type="entry name" value="NADH-UBIQUINONE OXIDOREDUCTASE CHAIN 5"/>
    <property type="match status" value="1"/>
</dbReference>
<feature type="transmembrane region" description="Helical" evidence="18">
    <location>
        <begin position="514"/>
        <end position="532"/>
    </location>
</feature>
<feature type="transmembrane region" description="Helical" evidence="18">
    <location>
        <begin position="479"/>
        <end position="502"/>
    </location>
</feature>
<dbReference type="CTD" id="4540"/>
<feature type="transmembrane region" description="Helical" evidence="18">
    <location>
        <begin position="420"/>
        <end position="444"/>
    </location>
</feature>
<feature type="transmembrane region" description="Helical" evidence="18">
    <location>
        <begin position="179"/>
        <end position="201"/>
    </location>
</feature>
<evidence type="ECO:0000256" key="7">
    <source>
        <dbReference type="ARBA" id="ARBA00022692"/>
    </source>
</evidence>
<keyword evidence="11 18" id="KW-1133">Transmembrane helix</keyword>
<feature type="transmembrane region" description="Helical" evidence="18">
    <location>
        <begin position="87"/>
        <end position="104"/>
    </location>
</feature>
<organism evidence="21">
    <name type="scientific">Youtuus strigatus</name>
    <dbReference type="NCBI Taxonomy" id="2820093"/>
    <lineage>
        <taxon>Eukaryota</taxon>
        <taxon>Metazoa</taxon>
        <taxon>Ecdysozoa</taxon>
        <taxon>Arthropoda</taxon>
        <taxon>Hexapoda</taxon>
        <taxon>Insecta</taxon>
        <taxon>Pterygota</taxon>
        <taxon>Neoptera</taxon>
        <taxon>Paraneoptera</taxon>
        <taxon>Hemiptera</taxon>
        <taxon>Auchenorrhyncha</taxon>
        <taxon>Fulgoroidea</taxon>
        <taxon>Caliscelidae</taxon>
        <taxon>Youtuus</taxon>
    </lineage>
</organism>
<feature type="transmembrane region" description="Helical" evidence="18">
    <location>
        <begin position="334"/>
        <end position="352"/>
    </location>
</feature>
<feature type="transmembrane region" description="Helical" evidence="18">
    <location>
        <begin position="46"/>
        <end position="75"/>
    </location>
</feature>
<evidence type="ECO:0000256" key="11">
    <source>
        <dbReference type="ARBA" id="ARBA00022989"/>
    </source>
</evidence>
<comment type="subcellular location">
    <subcellularLocation>
        <location evidence="2">Mitochondrion inner membrane</location>
        <topology evidence="2">Multi-pass membrane protein</topology>
    </subcellularLocation>
</comment>
<name>A0A8A4VNF9_9HEMI</name>
<evidence type="ECO:0000256" key="14">
    <source>
        <dbReference type="ARBA" id="ARBA00023128"/>
    </source>
</evidence>
<evidence type="ECO:0000256" key="17">
    <source>
        <dbReference type="ARBA" id="ARBA00049551"/>
    </source>
</evidence>
<dbReference type="GeneID" id="69231052"/>
<evidence type="ECO:0000256" key="1">
    <source>
        <dbReference type="ARBA" id="ARBA00003257"/>
    </source>
</evidence>
<evidence type="ECO:0000259" key="19">
    <source>
        <dbReference type="Pfam" id="PF00361"/>
    </source>
</evidence>
<evidence type="ECO:0000256" key="3">
    <source>
        <dbReference type="ARBA" id="ARBA00012944"/>
    </source>
</evidence>
<keyword evidence="12" id="KW-0520">NAD</keyword>
<evidence type="ECO:0000256" key="18">
    <source>
        <dbReference type="SAM" id="Phobius"/>
    </source>
</evidence>
<dbReference type="Pfam" id="PF06455">
    <property type="entry name" value="NADH5_C"/>
    <property type="match status" value="1"/>
</dbReference>
<evidence type="ECO:0000256" key="12">
    <source>
        <dbReference type="ARBA" id="ARBA00023027"/>
    </source>
</evidence>
<evidence type="ECO:0000256" key="13">
    <source>
        <dbReference type="ARBA" id="ARBA00023075"/>
    </source>
</evidence>
<geneLocation type="mitochondrion" evidence="21"/>
<evidence type="ECO:0000256" key="6">
    <source>
        <dbReference type="ARBA" id="ARBA00022660"/>
    </source>
</evidence>
<keyword evidence="6" id="KW-0679">Respiratory chain</keyword>
<keyword evidence="10" id="KW-0249">Electron transport</keyword>
<evidence type="ECO:0000313" key="21">
    <source>
        <dbReference type="EMBL" id="QTD82433.1"/>
    </source>
</evidence>
<dbReference type="GO" id="GO:0008137">
    <property type="term" value="F:NADH dehydrogenase (ubiquinone) activity"/>
    <property type="evidence" value="ECO:0007669"/>
    <property type="project" value="UniProtKB-EC"/>
</dbReference>
<evidence type="ECO:0000256" key="9">
    <source>
        <dbReference type="ARBA" id="ARBA00022967"/>
    </source>
</evidence>
<dbReference type="InterPro" id="IPR010934">
    <property type="entry name" value="NADH_DH_su5_C"/>
</dbReference>
<dbReference type="RefSeq" id="YP_010235815.1">
    <property type="nucleotide sequence ID" value="NC_059810.1"/>
</dbReference>
<feature type="transmembrane region" description="Helical" evidence="18">
    <location>
        <begin position="451"/>
        <end position="467"/>
    </location>
</feature>
<dbReference type="EMBL" id="MW281860">
    <property type="protein sequence ID" value="QTD82433.1"/>
    <property type="molecule type" value="Genomic_DNA"/>
</dbReference>
<reference evidence="21" key="1">
    <citation type="journal article" name="Int. J. Mol. Sci.">
        <title>Structural Features and Phylogenetic Implications of Four New Mitogenomes of Caliscelidae (Hemiptera: Fulgoromorpha).</title>
        <authorList>
            <person name="Gong N."/>
            <person name="Yang L."/>
            <person name="Chen X.S."/>
        </authorList>
    </citation>
    <scope>NUCLEOTIDE SEQUENCE</scope>
</reference>
<evidence type="ECO:0000256" key="16">
    <source>
        <dbReference type="ARBA" id="ARBA00031027"/>
    </source>
</evidence>
<proteinExistence type="predicted"/>
<feature type="transmembrane region" description="Helical" evidence="18">
    <location>
        <begin position="395"/>
        <end position="414"/>
    </location>
</feature>
<evidence type="ECO:0000256" key="8">
    <source>
        <dbReference type="ARBA" id="ARBA00022792"/>
    </source>
</evidence>
<comment type="function">
    <text evidence="1">Core subunit of the mitochondrial membrane respiratory chain NADH dehydrogenase (Complex I) that is believed to belong to the minimal assembly required for catalysis. Complex I functions in the transfer of electrons from NADH to the respiratory chain. The immediate electron acceptor for the enzyme is believed to be ubiquinone.</text>
</comment>
<sequence>MLFSLNCFFFFFFFFFVFFFLSIYFYENNVIFFFEWTIFEMNGSLFTLVFLFDWISMIFMSFVFLISGSVLMYSIGYMNGDKNFIRFFYFIFMFILMMIFFIMIPDLVCILLGWDGLGLVSYCLVIYYQNNMSLYSGMVTVLMNRFGDVFLILGIGFFFNFGSWHFFMYNDFYDLNSSYFIYLILFASFTSSAQFPFCFWLPSAMAAPTPVSSLVHSSTLVTSGVFLIIRFNNYLFYFNTFFLMYISLITMFVSAMNAFLENDLKKIIAFSTLSQLGFMFFILSLGCLTLCFIHLLIHAVFKSLLFLCSGYFIHCFFGNQDIRYMGGLVNQCPYVSSCFFISLLCLCGFPFFSGFYSKDFVLELLYLSELSYLIFFFFIFSIILTLVYSIRLTYYMFYSSIFFFPLLSFKYSFYMNFSMFLLYMFSLFIGSFMYWLFIDFIFFVDLFMSMLPIYMVIFSFFFFFNFLKNLNFFCNSFIYYFFGSMFYLNYFSTGFFVSRFFSLSFFYMNIVDNGWFEFFVSGGLLGFLNWVSNFLMEFFYNSFYIFMIFFFFFFFVFFFF</sequence>
<dbReference type="EC" id="7.1.1.2" evidence="3"/>
<keyword evidence="14 21" id="KW-0496">Mitochondrion</keyword>